<name>A0ABN6QUJ7_STRNI</name>
<dbReference type="Proteomes" id="UP001059597">
    <property type="component" value="Chromosome"/>
</dbReference>
<sequence>MMACVPTLRLLVVTVAVPPESVPVRVPPPPPPMTKVTVPVGVPAPGATGATVAVMDTVCPNVDGSGDEVTVVVVDALFTVTEAKPLDGEN</sequence>
<evidence type="ECO:0008006" key="3">
    <source>
        <dbReference type="Google" id="ProtNLM"/>
    </source>
</evidence>
<gene>
    <name evidence="1" type="ORF">HEK616_33140</name>
</gene>
<dbReference type="EMBL" id="AP026073">
    <property type="protein sequence ID" value="BDM69827.1"/>
    <property type="molecule type" value="Genomic_DNA"/>
</dbReference>
<keyword evidence="2" id="KW-1185">Reference proteome</keyword>
<proteinExistence type="predicted"/>
<accession>A0ABN6QUJ7</accession>
<evidence type="ECO:0000313" key="2">
    <source>
        <dbReference type="Proteomes" id="UP001059597"/>
    </source>
</evidence>
<reference evidence="1" key="1">
    <citation type="submission" date="2022-06" db="EMBL/GenBank/DDBJ databases">
        <title>Complete genome sequence of Streptomyces nigrescens HEK616.</title>
        <authorList>
            <person name="Asamizu S."/>
            <person name="Onaka H."/>
        </authorList>
    </citation>
    <scope>NUCLEOTIDE SEQUENCE</scope>
    <source>
        <strain evidence="1">HEK616</strain>
    </source>
</reference>
<organism evidence="1 2">
    <name type="scientific">Streptomyces nigrescens</name>
    <dbReference type="NCBI Taxonomy" id="1920"/>
    <lineage>
        <taxon>Bacteria</taxon>
        <taxon>Bacillati</taxon>
        <taxon>Actinomycetota</taxon>
        <taxon>Actinomycetes</taxon>
        <taxon>Kitasatosporales</taxon>
        <taxon>Streptomycetaceae</taxon>
        <taxon>Streptomyces</taxon>
    </lineage>
</organism>
<evidence type="ECO:0000313" key="1">
    <source>
        <dbReference type="EMBL" id="BDM69827.1"/>
    </source>
</evidence>
<protein>
    <recommendedName>
        <fullName evidence="3">Secreted protein</fullName>
    </recommendedName>
</protein>